<reference evidence="1 2" key="1">
    <citation type="submission" date="2016-02" db="EMBL/GenBank/DDBJ databases">
        <title>Biosynthesis of antibiotic leucinostatins and their inhibition on Phytophthora in bio-control Purpureocillium lilacinum.</title>
        <authorList>
            <person name="Wang G."/>
            <person name="Liu Z."/>
            <person name="Lin R."/>
            <person name="Li E."/>
            <person name="Mao Z."/>
            <person name="Ling J."/>
            <person name="Yin W."/>
            <person name="Xie B."/>
        </authorList>
    </citation>
    <scope>NUCLEOTIDE SEQUENCE [LARGE SCALE GENOMIC DNA]</scope>
    <source>
        <strain evidence="1">PLFJ-1</strain>
    </source>
</reference>
<gene>
    <name evidence="1" type="ORF">VFPFJ_09986</name>
</gene>
<sequence>MSGDTPDSPLYIIRMAPLGVVYVEYGTNYEVSGRFIQPLHWSQISVPSLILLRRDRAE</sequence>
<proteinExistence type="predicted"/>
<organism evidence="1 2">
    <name type="scientific">Purpureocillium lilacinum</name>
    <name type="common">Paecilomyces lilacinus</name>
    <dbReference type="NCBI Taxonomy" id="33203"/>
    <lineage>
        <taxon>Eukaryota</taxon>
        <taxon>Fungi</taxon>
        <taxon>Dikarya</taxon>
        <taxon>Ascomycota</taxon>
        <taxon>Pezizomycotina</taxon>
        <taxon>Sordariomycetes</taxon>
        <taxon>Hypocreomycetidae</taxon>
        <taxon>Hypocreales</taxon>
        <taxon>Ophiocordycipitaceae</taxon>
        <taxon>Purpureocillium</taxon>
    </lineage>
</organism>
<protein>
    <submittedName>
        <fullName evidence="1">Uncharacterized protein</fullName>
    </submittedName>
</protein>
<dbReference type="AlphaFoldDB" id="A0A179GQ67"/>
<comment type="caution">
    <text evidence="1">The sequence shown here is derived from an EMBL/GenBank/DDBJ whole genome shotgun (WGS) entry which is preliminary data.</text>
</comment>
<evidence type="ECO:0000313" key="2">
    <source>
        <dbReference type="Proteomes" id="UP000078340"/>
    </source>
</evidence>
<dbReference type="EMBL" id="LSBI01000010">
    <property type="protein sequence ID" value="OAQ79500.1"/>
    <property type="molecule type" value="Genomic_DNA"/>
</dbReference>
<dbReference type="Proteomes" id="UP000078340">
    <property type="component" value="Unassembled WGS sequence"/>
</dbReference>
<name>A0A179GQ67_PURLI</name>
<evidence type="ECO:0000313" key="1">
    <source>
        <dbReference type="EMBL" id="OAQ79500.1"/>
    </source>
</evidence>
<accession>A0A179GQ67</accession>